<name>A0A6D2JN40_9BRAS</name>
<reference evidence="2" key="1">
    <citation type="submission" date="2020-01" db="EMBL/GenBank/DDBJ databases">
        <authorList>
            <person name="Mishra B."/>
        </authorList>
    </citation>
    <scope>NUCLEOTIDE SEQUENCE [LARGE SCALE GENOMIC DNA]</scope>
</reference>
<gene>
    <name evidence="2" type="ORF">MERR_LOCUS27932</name>
</gene>
<feature type="compositionally biased region" description="Basic and acidic residues" evidence="1">
    <location>
        <begin position="40"/>
        <end position="49"/>
    </location>
</feature>
<protein>
    <submittedName>
        <fullName evidence="2">Uncharacterized protein</fullName>
    </submittedName>
</protein>
<sequence>MAIEHDVSRPSLSFRENHVTKDAVGQLLTATPRSAGEYQQQERQRKFHPELGKKAFVNAYPSRRSIVRPLMLLRNPELNTTREADSLRQRCKNLRSHPRLPSVIRGIWI</sequence>
<evidence type="ECO:0000256" key="1">
    <source>
        <dbReference type="SAM" id="MobiDB-lite"/>
    </source>
</evidence>
<proteinExistence type="predicted"/>
<accession>A0A6D2JN40</accession>
<feature type="compositionally biased region" description="Polar residues" evidence="1">
    <location>
        <begin position="30"/>
        <end position="39"/>
    </location>
</feature>
<evidence type="ECO:0000313" key="2">
    <source>
        <dbReference type="EMBL" id="CAA7040697.1"/>
    </source>
</evidence>
<comment type="caution">
    <text evidence="2">The sequence shown here is derived from an EMBL/GenBank/DDBJ whole genome shotgun (WGS) entry which is preliminary data.</text>
</comment>
<feature type="region of interest" description="Disordered" evidence="1">
    <location>
        <begin position="30"/>
        <end position="49"/>
    </location>
</feature>
<organism evidence="2 3">
    <name type="scientific">Microthlaspi erraticum</name>
    <dbReference type="NCBI Taxonomy" id="1685480"/>
    <lineage>
        <taxon>Eukaryota</taxon>
        <taxon>Viridiplantae</taxon>
        <taxon>Streptophyta</taxon>
        <taxon>Embryophyta</taxon>
        <taxon>Tracheophyta</taxon>
        <taxon>Spermatophyta</taxon>
        <taxon>Magnoliopsida</taxon>
        <taxon>eudicotyledons</taxon>
        <taxon>Gunneridae</taxon>
        <taxon>Pentapetalae</taxon>
        <taxon>rosids</taxon>
        <taxon>malvids</taxon>
        <taxon>Brassicales</taxon>
        <taxon>Brassicaceae</taxon>
        <taxon>Coluteocarpeae</taxon>
        <taxon>Microthlaspi</taxon>
    </lineage>
</organism>
<keyword evidence="3" id="KW-1185">Reference proteome</keyword>
<evidence type="ECO:0000313" key="3">
    <source>
        <dbReference type="Proteomes" id="UP000467841"/>
    </source>
</evidence>
<dbReference type="Proteomes" id="UP000467841">
    <property type="component" value="Unassembled WGS sequence"/>
</dbReference>
<dbReference type="AlphaFoldDB" id="A0A6D2JN40"/>
<dbReference type="EMBL" id="CACVBM020001232">
    <property type="protein sequence ID" value="CAA7040697.1"/>
    <property type="molecule type" value="Genomic_DNA"/>
</dbReference>